<reference evidence="2" key="1">
    <citation type="submission" date="2017-07" db="EMBL/GenBank/DDBJ databases">
        <title>Mechanisms for carbon and nitrogen cycling indicate functional differentiation within the Candidate Phyla Radiation.</title>
        <authorList>
            <person name="Danczak R.E."/>
            <person name="Johnston M.D."/>
            <person name="Kenah C."/>
            <person name="Slattery M."/>
            <person name="Wrighton K.C."/>
            <person name="Wilkins M.J."/>
        </authorList>
    </citation>
    <scope>NUCLEOTIDE SEQUENCE [LARGE SCALE GENOMIC DNA]</scope>
    <source>
        <strain evidence="2">Gr01-1014_77</strain>
    </source>
</reference>
<evidence type="ECO:0000256" key="1">
    <source>
        <dbReference type="SAM" id="Phobius"/>
    </source>
</evidence>
<accession>A0A554JAA1</accession>
<name>A0A554JAA1_9BACT</name>
<feature type="transmembrane region" description="Helical" evidence="1">
    <location>
        <begin position="20"/>
        <end position="37"/>
    </location>
</feature>
<dbReference type="EMBL" id="VMFF01000054">
    <property type="protein sequence ID" value="TSC65288.1"/>
    <property type="molecule type" value="Genomic_DNA"/>
</dbReference>
<organism evidence="2">
    <name type="scientific">Candidatus Doudnabacteria bacterium Gr01-1014_77</name>
    <dbReference type="NCBI Taxonomy" id="2017133"/>
    <lineage>
        <taxon>Bacteria</taxon>
        <taxon>Candidatus Doudnaibacteriota</taxon>
    </lineage>
</organism>
<protein>
    <submittedName>
        <fullName evidence="2">Uncharacterized protein</fullName>
    </submittedName>
</protein>
<sequence length="51" mass="5609">MGMPDFDRGVTFENMQAEYAQNLVTFLSTIIIGNFIAKVKNAFALPSLVLA</sequence>
<proteinExistence type="predicted"/>
<evidence type="ECO:0000313" key="2">
    <source>
        <dbReference type="EMBL" id="TSC65288.1"/>
    </source>
</evidence>
<dbReference type="Proteomes" id="UP000319613">
    <property type="component" value="Unassembled WGS sequence"/>
</dbReference>
<keyword evidence="1" id="KW-0812">Transmembrane</keyword>
<keyword evidence="1" id="KW-0472">Membrane</keyword>
<gene>
    <name evidence="2" type="ORF">G01um101477_548</name>
</gene>
<comment type="caution">
    <text evidence="2">The sequence shown here is derived from an EMBL/GenBank/DDBJ whole genome shotgun (WGS) entry which is preliminary data.</text>
</comment>
<dbReference type="AlphaFoldDB" id="A0A554JAA1"/>
<keyword evidence="1" id="KW-1133">Transmembrane helix</keyword>